<evidence type="ECO:0000313" key="3">
    <source>
        <dbReference type="Proteomes" id="UP000070250"/>
    </source>
</evidence>
<dbReference type="Pfam" id="PF09839">
    <property type="entry name" value="DUF2066"/>
    <property type="match status" value="1"/>
</dbReference>
<reference evidence="2 3" key="1">
    <citation type="submission" date="2015-06" db="EMBL/GenBank/DDBJ databases">
        <title>A Comprehensive Approach to Explore the Metabolic and Phylogenetic Diversity of Bacterial Steroid Degradation in the Environment: Testosterone as an Example.</title>
        <authorList>
            <person name="Yang F.-C."/>
            <person name="Chen Y.-L."/>
            <person name="Yu C.-P."/>
            <person name="Tang S.-L."/>
            <person name="Wang P.-H."/>
            <person name="Ismail W."/>
            <person name="Wang C.-H."/>
            <person name="Yang C.-Y."/>
            <person name="Chiang Y.-R."/>
        </authorList>
    </citation>
    <scope>NUCLEOTIDE SEQUENCE [LARGE SCALE GENOMIC DNA]</scope>
    <source>
        <strain evidence="2 3">DSM 18526</strain>
    </source>
</reference>
<accession>A0A127F9S2</accession>
<dbReference type="EMBL" id="CP011971">
    <property type="protein sequence ID" value="AMN46309.1"/>
    <property type="molecule type" value="Genomic_DNA"/>
</dbReference>
<feature type="chain" id="PRO_5007448313" description="DUF2066 domain-containing protein" evidence="1">
    <location>
        <begin position="27"/>
        <end position="307"/>
    </location>
</feature>
<dbReference type="STRING" id="465721.ACG33_04140"/>
<dbReference type="Proteomes" id="UP000070250">
    <property type="component" value="Chromosome"/>
</dbReference>
<dbReference type="KEGG" id="sdf:ACG33_04140"/>
<dbReference type="InterPro" id="IPR018642">
    <property type="entry name" value="DUF2066"/>
</dbReference>
<sequence length="307" mass="32734">MAQLLAVLGILPAALLAPMSGSPAWAATVPDLYEAVQPLGTSHDAAFVEALKSVVVRVSGQRDAPERLGAALNSARQHVQRFGQTSEGLLQVRFDAISIDRLLTQAGLPIWGHERPAILVLLDIETDEAVRQRIAGVARERGLPLRWPLMDTPMTNDPVLLRQAAARYGANATLRGHVRGGLVHWTLLSAEGESDASGGWDEGVHLAADTFARVFAVSGSALDSVTVEVSGIAGLDAYAATLNYLEGMTLVRSVALEQVVGDTMRFRLLVRGGAATLRRAIALDDRLVPQGMPAPTPATSLAFRYRP</sequence>
<keyword evidence="1" id="KW-0732">Signal</keyword>
<evidence type="ECO:0000256" key="1">
    <source>
        <dbReference type="SAM" id="SignalP"/>
    </source>
</evidence>
<gene>
    <name evidence="2" type="ORF">ACG33_04140</name>
</gene>
<feature type="signal peptide" evidence="1">
    <location>
        <begin position="1"/>
        <end position="26"/>
    </location>
</feature>
<name>A0A127F9S2_STEDE</name>
<evidence type="ECO:0000313" key="2">
    <source>
        <dbReference type="EMBL" id="AMN46309.1"/>
    </source>
</evidence>
<dbReference type="AlphaFoldDB" id="A0A127F9S2"/>
<keyword evidence="3" id="KW-1185">Reference proteome</keyword>
<protein>
    <recommendedName>
        <fullName evidence="4">DUF2066 domain-containing protein</fullName>
    </recommendedName>
</protein>
<dbReference type="RefSeq" id="WP_066918957.1">
    <property type="nucleotide sequence ID" value="NZ_CP011971.1"/>
</dbReference>
<proteinExistence type="predicted"/>
<evidence type="ECO:0008006" key="4">
    <source>
        <dbReference type="Google" id="ProtNLM"/>
    </source>
</evidence>
<organism evidence="2 3">
    <name type="scientific">Steroidobacter denitrificans</name>
    <dbReference type="NCBI Taxonomy" id="465721"/>
    <lineage>
        <taxon>Bacteria</taxon>
        <taxon>Pseudomonadati</taxon>
        <taxon>Pseudomonadota</taxon>
        <taxon>Gammaproteobacteria</taxon>
        <taxon>Steroidobacterales</taxon>
        <taxon>Steroidobacteraceae</taxon>
        <taxon>Steroidobacter</taxon>
    </lineage>
</organism>